<name>A0ABW5II06_9PSEU</name>
<accession>A0ABW5II06</accession>
<dbReference type="RefSeq" id="WP_344288152.1">
    <property type="nucleotide sequence ID" value="NZ_BAAAHV010000031.1"/>
</dbReference>
<feature type="signal peptide" evidence="3">
    <location>
        <begin position="1"/>
        <end position="18"/>
    </location>
</feature>
<comment type="caution">
    <text evidence="4">The sequence shown here is derived from an EMBL/GenBank/DDBJ whole genome shotgun (WGS) entry which is preliminary data.</text>
</comment>
<keyword evidence="3" id="KW-0732">Signal</keyword>
<dbReference type="Proteomes" id="UP001597542">
    <property type="component" value="Unassembled WGS sequence"/>
</dbReference>
<evidence type="ECO:0000313" key="5">
    <source>
        <dbReference type="Proteomes" id="UP001597542"/>
    </source>
</evidence>
<gene>
    <name evidence="4" type="ORF">ACFSUT_44770</name>
</gene>
<dbReference type="PANTHER" id="PTHR37042:SF4">
    <property type="entry name" value="OUTER MEMBRANE PROTEIN RV1973"/>
    <property type="match status" value="1"/>
</dbReference>
<evidence type="ECO:0008006" key="6">
    <source>
        <dbReference type="Google" id="ProtNLM"/>
    </source>
</evidence>
<keyword evidence="5" id="KW-1185">Reference proteome</keyword>
<keyword evidence="2" id="KW-0472">Membrane</keyword>
<evidence type="ECO:0000313" key="4">
    <source>
        <dbReference type="EMBL" id="MFD2487450.1"/>
    </source>
</evidence>
<evidence type="ECO:0000256" key="2">
    <source>
        <dbReference type="ARBA" id="ARBA00023136"/>
    </source>
</evidence>
<dbReference type="PANTHER" id="PTHR37042">
    <property type="entry name" value="OUTER MEMBRANE PROTEIN RV1973"/>
    <property type="match status" value="1"/>
</dbReference>
<reference evidence="5" key="1">
    <citation type="journal article" date="2019" name="Int. J. Syst. Evol. Microbiol.">
        <title>The Global Catalogue of Microorganisms (GCM) 10K type strain sequencing project: providing services to taxonomists for standard genome sequencing and annotation.</title>
        <authorList>
            <consortium name="The Broad Institute Genomics Platform"/>
            <consortium name="The Broad Institute Genome Sequencing Center for Infectious Disease"/>
            <person name="Wu L."/>
            <person name="Ma J."/>
        </authorList>
    </citation>
    <scope>NUCLEOTIDE SEQUENCE [LARGE SCALE GENOMIC DNA]</scope>
    <source>
        <strain evidence="5">CGMCC 4.7638</strain>
    </source>
</reference>
<protein>
    <recommendedName>
        <fullName evidence="6">Lipoprotein</fullName>
    </recommendedName>
</protein>
<organism evidence="4 5">
    <name type="scientific">Amycolatopsis albidoflavus</name>
    <dbReference type="NCBI Taxonomy" id="102226"/>
    <lineage>
        <taxon>Bacteria</taxon>
        <taxon>Bacillati</taxon>
        <taxon>Actinomycetota</taxon>
        <taxon>Actinomycetes</taxon>
        <taxon>Pseudonocardiales</taxon>
        <taxon>Pseudonocardiaceae</taxon>
        <taxon>Amycolatopsis</taxon>
    </lineage>
</organism>
<evidence type="ECO:0000256" key="1">
    <source>
        <dbReference type="ARBA" id="ARBA00004370"/>
    </source>
</evidence>
<proteinExistence type="predicted"/>
<comment type="subcellular location">
    <subcellularLocation>
        <location evidence="1">Membrane</location>
    </subcellularLocation>
</comment>
<dbReference type="PROSITE" id="PS51257">
    <property type="entry name" value="PROKAR_LIPOPROTEIN"/>
    <property type="match status" value="1"/>
</dbReference>
<feature type="chain" id="PRO_5046519501" description="Lipoprotein" evidence="3">
    <location>
        <begin position="19"/>
        <end position="304"/>
    </location>
</feature>
<sequence length="304" mass="31513">MRRAVLAAALLTAGCGGAVSGQTAPPAAPPAPAPANVAYVDAKATSDAVSGIKKAVESAFTYDSAKPDEVAKTEQEYLTGAARAQFDKTFAEVRTEPVSTQTQVVETGLAELTPDRARMLVAATQHSKRPDGAANQAGALMLVTAVRTNGHWLLQDLNFDPRGPIASAAAGAKGLAAARDSAVEAARRDGGILMTVDPQNIDANYTAWENVAAEPLLTEFKKSRQETVDRIKQTGKKASYGPDSTAALTELSPDGTHASAVLAALLTTSGGQNPGDNRLPVHLDLVRQGDEWKVSGMKAITGGS</sequence>
<dbReference type="EMBL" id="JBHUKQ010000026">
    <property type="protein sequence ID" value="MFD2487450.1"/>
    <property type="molecule type" value="Genomic_DNA"/>
</dbReference>
<evidence type="ECO:0000256" key="3">
    <source>
        <dbReference type="SAM" id="SignalP"/>
    </source>
</evidence>
<dbReference type="Gene3D" id="3.10.450.50">
    <property type="match status" value="1"/>
</dbReference>